<accession>A0A512RFK2</accession>
<dbReference type="AlphaFoldDB" id="A0A512RFK2"/>
<evidence type="ECO:0000313" key="3">
    <source>
        <dbReference type="Proteomes" id="UP000321436"/>
    </source>
</evidence>
<organism evidence="2 3">
    <name type="scientific">Chitinophaga cymbidii</name>
    <dbReference type="NCBI Taxonomy" id="1096750"/>
    <lineage>
        <taxon>Bacteria</taxon>
        <taxon>Pseudomonadati</taxon>
        <taxon>Bacteroidota</taxon>
        <taxon>Chitinophagia</taxon>
        <taxon>Chitinophagales</taxon>
        <taxon>Chitinophagaceae</taxon>
        <taxon>Chitinophaga</taxon>
    </lineage>
</organism>
<gene>
    <name evidence="2" type="ORF">CCY01nite_07490</name>
</gene>
<comment type="caution">
    <text evidence="2">The sequence shown here is derived from an EMBL/GenBank/DDBJ whole genome shotgun (WGS) entry which is preliminary data.</text>
</comment>
<dbReference type="RefSeq" id="WP_146857955.1">
    <property type="nucleotide sequence ID" value="NZ_BKAU01000001.1"/>
</dbReference>
<name>A0A512RFK2_9BACT</name>
<proteinExistence type="predicted"/>
<dbReference type="InterPro" id="IPR027417">
    <property type="entry name" value="P-loop_NTPase"/>
</dbReference>
<dbReference type="SUPFAM" id="SSF52540">
    <property type="entry name" value="P-loop containing nucleoside triphosphate hydrolases"/>
    <property type="match status" value="1"/>
</dbReference>
<dbReference type="EMBL" id="BKAU01000001">
    <property type="protein sequence ID" value="GEP94489.1"/>
    <property type="molecule type" value="Genomic_DNA"/>
</dbReference>
<dbReference type="Pfam" id="PF07728">
    <property type="entry name" value="AAA_5"/>
    <property type="match status" value="1"/>
</dbReference>
<evidence type="ECO:0000313" key="2">
    <source>
        <dbReference type="EMBL" id="GEP94489.1"/>
    </source>
</evidence>
<sequence>MKPKDLSEYLQFAIRNNFPVLITGKPGIGKSDIATQAAIAAEAELIISHPVVSDPTDYKGLPFPTKNGTADFLPYGELHQIITAQKKTVFFLDDLGQAPASVQAACMQLLLARQINGHQISDQVTFIAATNRREDKAAVSGLLEPVKSRFAAIVELEVDTDDWVKWALAHHMPTELIAFVRFRPELLDNFEPTKEIRNSPTPRTIAFVGKQITAGLPEKFEFEAFKGAAGEAFAIEYRAFLKLYRQLPSLEEIVLNPTGAPVPTEPGALFAISSALAHKMTDQNIDAICMYLDRLPVENSVSCMKDAVTRNSSICNNRAFIEWEASSAAGILI</sequence>
<dbReference type="Proteomes" id="UP000321436">
    <property type="component" value="Unassembled WGS sequence"/>
</dbReference>
<dbReference type="OrthoDB" id="9808317at2"/>
<dbReference type="InterPro" id="IPR011704">
    <property type="entry name" value="ATPase_dyneun-rel_AAA"/>
</dbReference>
<keyword evidence="3" id="KW-1185">Reference proteome</keyword>
<evidence type="ECO:0000259" key="1">
    <source>
        <dbReference type="Pfam" id="PF07728"/>
    </source>
</evidence>
<dbReference type="GO" id="GO:0005524">
    <property type="term" value="F:ATP binding"/>
    <property type="evidence" value="ECO:0007669"/>
    <property type="project" value="InterPro"/>
</dbReference>
<reference evidence="2 3" key="1">
    <citation type="submission" date="2019-07" db="EMBL/GenBank/DDBJ databases">
        <title>Whole genome shotgun sequence of Chitinophaga cymbidii NBRC 109752.</title>
        <authorList>
            <person name="Hosoyama A."/>
            <person name="Uohara A."/>
            <person name="Ohji S."/>
            <person name="Ichikawa N."/>
        </authorList>
    </citation>
    <scope>NUCLEOTIDE SEQUENCE [LARGE SCALE GENOMIC DNA]</scope>
    <source>
        <strain evidence="2 3">NBRC 109752</strain>
    </source>
</reference>
<dbReference type="Gene3D" id="3.40.50.300">
    <property type="entry name" value="P-loop containing nucleotide triphosphate hydrolases"/>
    <property type="match status" value="1"/>
</dbReference>
<dbReference type="GO" id="GO:0016887">
    <property type="term" value="F:ATP hydrolysis activity"/>
    <property type="evidence" value="ECO:0007669"/>
    <property type="project" value="InterPro"/>
</dbReference>
<feature type="domain" description="ATPase dynein-related AAA" evidence="1">
    <location>
        <begin position="19"/>
        <end position="150"/>
    </location>
</feature>
<protein>
    <submittedName>
        <fullName evidence="2">ATPase</fullName>
    </submittedName>
</protein>